<proteinExistence type="predicted"/>
<keyword evidence="2" id="KW-1133">Transmembrane helix</keyword>
<keyword evidence="4" id="KW-1185">Reference proteome</keyword>
<accession>A0A9P8NSE4</accession>
<protein>
    <submittedName>
        <fullName evidence="3">Uncharacterized protein</fullName>
    </submittedName>
</protein>
<reference evidence="3" key="2">
    <citation type="submission" date="2021-01" db="EMBL/GenBank/DDBJ databases">
        <authorList>
            <person name="Schikora-Tamarit M.A."/>
        </authorList>
    </citation>
    <scope>NUCLEOTIDE SEQUENCE</scope>
    <source>
        <strain evidence="3">NCAIM Y.01608</strain>
    </source>
</reference>
<organism evidence="3 4">
    <name type="scientific">Ogataea polymorpha</name>
    <dbReference type="NCBI Taxonomy" id="460523"/>
    <lineage>
        <taxon>Eukaryota</taxon>
        <taxon>Fungi</taxon>
        <taxon>Dikarya</taxon>
        <taxon>Ascomycota</taxon>
        <taxon>Saccharomycotina</taxon>
        <taxon>Pichiomycetes</taxon>
        <taxon>Pichiales</taxon>
        <taxon>Pichiaceae</taxon>
        <taxon>Ogataea</taxon>
    </lineage>
</organism>
<feature type="region of interest" description="Disordered" evidence="1">
    <location>
        <begin position="213"/>
        <end position="235"/>
    </location>
</feature>
<feature type="compositionally biased region" description="Basic and acidic residues" evidence="1">
    <location>
        <begin position="93"/>
        <end position="106"/>
    </location>
</feature>
<gene>
    <name evidence="3" type="ORF">OGATHE_006343</name>
</gene>
<feature type="compositionally biased region" description="Basic and acidic residues" evidence="1">
    <location>
        <begin position="223"/>
        <end position="235"/>
    </location>
</feature>
<feature type="transmembrane region" description="Helical" evidence="2">
    <location>
        <begin position="12"/>
        <end position="34"/>
    </location>
</feature>
<feature type="compositionally biased region" description="Acidic residues" evidence="1">
    <location>
        <begin position="134"/>
        <end position="143"/>
    </location>
</feature>
<evidence type="ECO:0000256" key="2">
    <source>
        <dbReference type="SAM" id="Phobius"/>
    </source>
</evidence>
<evidence type="ECO:0000256" key="1">
    <source>
        <dbReference type="SAM" id="MobiDB-lite"/>
    </source>
</evidence>
<keyword evidence="2" id="KW-0472">Membrane</keyword>
<comment type="caution">
    <text evidence="3">The sequence shown here is derived from an EMBL/GenBank/DDBJ whole genome shotgun (WGS) entry which is preliminary data.</text>
</comment>
<dbReference type="EMBL" id="JAEUBD010001554">
    <property type="protein sequence ID" value="KAH3659083.1"/>
    <property type="molecule type" value="Genomic_DNA"/>
</dbReference>
<keyword evidence="2" id="KW-0812">Transmembrane</keyword>
<evidence type="ECO:0000313" key="4">
    <source>
        <dbReference type="Proteomes" id="UP000788993"/>
    </source>
</evidence>
<feature type="region of interest" description="Disordered" evidence="1">
    <location>
        <begin position="133"/>
        <end position="165"/>
    </location>
</feature>
<name>A0A9P8NSE4_9ASCO</name>
<feature type="region of interest" description="Disordered" evidence="1">
    <location>
        <begin position="88"/>
        <end position="108"/>
    </location>
</feature>
<reference evidence="3" key="1">
    <citation type="journal article" date="2021" name="Open Biol.">
        <title>Shared evolutionary footprints suggest mitochondrial oxidative damage underlies multiple complex I losses in fungi.</title>
        <authorList>
            <person name="Schikora-Tamarit M.A."/>
            <person name="Marcet-Houben M."/>
            <person name="Nosek J."/>
            <person name="Gabaldon T."/>
        </authorList>
    </citation>
    <scope>NUCLEOTIDE SEQUENCE</scope>
    <source>
        <strain evidence="3">NCAIM Y.01608</strain>
    </source>
</reference>
<dbReference type="Proteomes" id="UP000788993">
    <property type="component" value="Unassembled WGS sequence"/>
</dbReference>
<sequence>MLVKLKLVAELIQVVVDFLWLLGVDFAVVGGWNLRRRSKQIRRVCWPPDDGQPDKHNEIDTGGPEVCENVAELPQSLDRLCERVVEDENDVDDERKEHEQHRKENQLEQVPVHFELDDLFFLGKQLDSLLQGREDEEVEDDQQDGQRQRDRDHEPRVRLDRARRLGRVGGGAGRLDLARVVREPDVDGADDEVRRRQQLALIHHAALQLRIHDAVAEGDDQQQEQRERDPERVQH</sequence>
<dbReference type="AlphaFoldDB" id="A0A9P8NSE4"/>
<feature type="compositionally biased region" description="Basic and acidic residues" evidence="1">
    <location>
        <begin position="144"/>
        <end position="163"/>
    </location>
</feature>
<evidence type="ECO:0000313" key="3">
    <source>
        <dbReference type="EMBL" id="KAH3659083.1"/>
    </source>
</evidence>